<evidence type="ECO:0000313" key="1">
    <source>
        <dbReference type="EMBL" id="SUZ54499.1"/>
    </source>
</evidence>
<evidence type="ECO:0008006" key="2">
    <source>
        <dbReference type="Google" id="ProtNLM"/>
    </source>
</evidence>
<organism evidence="1">
    <name type="scientific">marine metagenome</name>
    <dbReference type="NCBI Taxonomy" id="408172"/>
    <lineage>
        <taxon>unclassified sequences</taxon>
        <taxon>metagenomes</taxon>
        <taxon>ecological metagenomes</taxon>
    </lineage>
</organism>
<accession>A0A381NJD9</accession>
<gene>
    <name evidence="1" type="ORF">METZ01_LOCUS7353</name>
</gene>
<dbReference type="Gene3D" id="3.40.50.720">
    <property type="entry name" value="NAD(P)-binding Rossmann-like Domain"/>
    <property type="match status" value="1"/>
</dbReference>
<feature type="non-terminal residue" evidence="1">
    <location>
        <position position="65"/>
    </location>
</feature>
<dbReference type="AlphaFoldDB" id="A0A381NJD9"/>
<dbReference type="EMBL" id="UINC01000391">
    <property type="protein sequence ID" value="SUZ54499.1"/>
    <property type="molecule type" value="Genomic_DNA"/>
</dbReference>
<name>A0A381NJD9_9ZZZZ</name>
<proteinExistence type="predicted"/>
<protein>
    <recommendedName>
        <fullName evidence="2">FdrA domain protein</fullName>
    </recommendedName>
</protein>
<reference evidence="1" key="1">
    <citation type="submission" date="2018-05" db="EMBL/GenBank/DDBJ databases">
        <authorList>
            <person name="Lanie J.A."/>
            <person name="Ng W.-L."/>
            <person name="Kazmierczak K.M."/>
            <person name="Andrzejewski T.M."/>
            <person name="Davidsen T.M."/>
            <person name="Wayne K.J."/>
            <person name="Tettelin H."/>
            <person name="Glass J.I."/>
            <person name="Rusch D."/>
            <person name="Podicherti R."/>
            <person name="Tsui H.-C.T."/>
            <person name="Winkler M.E."/>
        </authorList>
    </citation>
    <scope>NUCLEOTIDE SEQUENCE</scope>
</reference>
<sequence>MATNKIIESEDKLKVINIGLDGFAKDMRRQDVSVVDVDWYPPADGDPNLNEILKTINFDQDLLKR</sequence>